<protein>
    <submittedName>
        <fullName evidence="1">Uncharacterized protein</fullName>
    </submittedName>
</protein>
<gene>
    <name evidence="1" type="ORF">DJ90_4965</name>
</gene>
<evidence type="ECO:0000313" key="2">
    <source>
        <dbReference type="Proteomes" id="UP000029278"/>
    </source>
</evidence>
<sequence>MHFLTLFFGAASRRFFQTQSLNNTKKSPQFCDYAPLLPGVRHKKAAEAKFLRRPFSHYLTPSRIR</sequence>
<dbReference type="EMBL" id="JMQA01000026">
    <property type="protein sequence ID" value="KFN08796.1"/>
    <property type="molecule type" value="Genomic_DNA"/>
</dbReference>
<reference evidence="1 2" key="1">
    <citation type="submission" date="2014-04" db="EMBL/GenBank/DDBJ databases">
        <authorList>
            <person name="Bishop-Lilly K.A."/>
            <person name="Broomall S.M."/>
            <person name="Chain P.S."/>
            <person name="Chertkov O."/>
            <person name="Coyne S.R."/>
            <person name="Daligault H.E."/>
            <person name="Davenport K.W."/>
            <person name="Erkkila T."/>
            <person name="Frey K.G."/>
            <person name="Gibbons H.S."/>
            <person name="Gu W."/>
            <person name="Jaissle J."/>
            <person name="Johnson S.L."/>
            <person name="Koroleva G.I."/>
            <person name="Ladner J.T."/>
            <person name="Lo C.-C."/>
            <person name="Minogue T.D."/>
            <person name="Munk C."/>
            <person name="Palacios G.F."/>
            <person name="Redden C.L."/>
            <person name="Rosenzweig C.N."/>
            <person name="Scholz M.B."/>
            <person name="Teshima H."/>
            <person name="Xu Y."/>
        </authorList>
    </citation>
    <scope>NUCLEOTIDE SEQUENCE [LARGE SCALE GENOMIC DNA]</scope>
    <source>
        <strain evidence="1 2">8244</strain>
    </source>
</reference>
<keyword evidence="2" id="KW-1185">Reference proteome</keyword>
<name>A0A090ZXD9_PAEMA</name>
<organism evidence="1 2">
    <name type="scientific">Paenibacillus macerans</name>
    <name type="common">Bacillus macerans</name>
    <dbReference type="NCBI Taxonomy" id="44252"/>
    <lineage>
        <taxon>Bacteria</taxon>
        <taxon>Bacillati</taxon>
        <taxon>Bacillota</taxon>
        <taxon>Bacilli</taxon>
        <taxon>Bacillales</taxon>
        <taxon>Paenibacillaceae</taxon>
        <taxon>Paenibacillus</taxon>
    </lineage>
</organism>
<accession>A0A090ZXD9</accession>
<evidence type="ECO:0000313" key="1">
    <source>
        <dbReference type="EMBL" id="KFN08796.1"/>
    </source>
</evidence>
<dbReference type="HOGENOM" id="CLU_2845643_0_0_9"/>
<proteinExistence type="predicted"/>
<comment type="caution">
    <text evidence="1">The sequence shown here is derived from an EMBL/GenBank/DDBJ whole genome shotgun (WGS) entry which is preliminary data.</text>
</comment>
<dbReference type="Proteomes" id="UP000029278">
    <property type="component" value="Unassembled WGS sequence"/>
</dbReference>
<dbReference type="AlphaFoldDB" id="A0A090ZXD9"/>